<evidence type="ECO:0000313" key="3">
    <source>
        <dbReference type="Proteomes" id="UP000046176"/>
    </source>
</evidence>
<dbReference type="EMBL" id="CCRH01000001">
    <property type="protein sequence ID" value="CDZ31375.1"/>
    <property type="molecule type" value="Genomic_DNA"/>
</dbReference>
<dbReference type="AlphaFoldDB" id="A0A0T7F8N4"/>
<proteinExistence type="predicted"/>
<gene>
    <name evidence="2" type="ORF">NGAL_HAMBI1145_01370</name>
</gene>
<dbReference type="Proteomes" id="UP000046176">
    <property type="component" value="Unassembled WGS sequence"/>
</dbReference>
<evidence type="ECO:0000256" key="1">
    <source>
        <dbReference type="SAM" id="Phobius"/>
    </source>
</evidence>
<reference evidence="2 3" key="1">
    <citation type="submission" date="2014-08" db="EMBL/GenBank/DDBJ databases">
        <authorList>
            <person name="Chen Y.-H."/>
        </authorList>
    </citation>
    <scope>NUCLEOTIDE SEQUENCE [LARGE SCALE GENOMIC DNA]</scope>
</reference>
<evidence type="ECO:0000313" key="2">
    <source>
        <dbReference type="EMBL" id="CDZ31375.1"/>
    </source>
</evidence>
<keyword evidence="1" id="KW-0472">Membrane</keyword>
<feature type="transmembrane region" description="Helical" evidence="1">
    <location>
        <begin position="20"/>
        <end position="39"/>
    </location>
</feature>
<name>A0A0T7F8N4_NEOGA</name>
<sequence>MARLPHSSSLIGSSALGRLVYVALLLGLLWLAIAWAAMLP</sequence>
<keyword evidence="1" id="KW-1133">Transmembrane helix</keyword>
<accession>A0A0T7F8N4</accession>
<organism evidence="2 3">
    <name type="scientific">Neorhizobium galegae bv. officinalis</name>
    <dbReference type="NCBI Taxonomy" id="323656"/>
    <lineage>
        <taxon>Bacteria</taxon>
        <taxon>Pseudomonadati</taxon>
        <taxon>Pseudomonadota</taxon>
        <taxon>Alphaproteobacteria</taxon>
        <taxon>Hyphomicrobiales</taxon>
        <taxon>Rhizobiaceae</taxon>
        <taxon>Rhizobium/Agrobacterium group</taxon>
        <taxon>Neorhizobium</taxon>
    </lineage>
</organism>
<evidence type="ECO:0008006" key="4">
    <source>
        <dbReference type="Google" id="ProtNLM"/>
    </source>
</evidence>
<keyword evidence="1" id="KW-0812">Transmembrane</keyword>
<dbReference type="RefSeq" id="WP_256427175.1">
    <property type="nucleotide sequence ID" value="NZ_CCRH01000001.1"/>
</dbReference>
<protein>
    <recommendedName>
        <fullName evidence="4">Transmembrane protein</fullName>
    </recommendedName>
</protein>